<keyword evidence="3" id="KW-0862">Zinc</keyword>
<feature type="compositionally biased region" description="Polar residues" evidence="6">
    <location>
        <begin position="116"/>
        <end position="147"/>
    </location>
</feature>
<keyword evidence="2" id="KW-0863">Zinc-finger</keyword>
<dbReference type="SUPFAM" id="SSF46689">
    <property type="entry name" value="Homeodomain-like"/>
    <property type="match status" value="1"/>
</dbReference>
<feature type="compositionally biased region" description="Low complexity" evidence="6">
    <location>
        <begin position="765"/>
        <end position="780"/>
    </location>
</feature>
<dbReference type="AlphaFoldDB" id="A0A976QPZ2"/>
<dbReference type="EMBL" id="CP056065">
    <property type="protein sequence ID" value="UKJ88297.2"/>
    <property type="molecule type" value="Genomic_DNA"/>
</dbReference>
<dbReference type="GO" id="GO:0000122">
    <property type="term" value="P:negative regulation of transcription by RNA polymerase II"/>
    <property type="evidence" value="ECO:0007669"/>
    <property type="project" value="TreeGrafter"/>
</dbReference>
<dbReference type="PANTHER" id="PTHR10865:SF28">
    <property type="entry name" value="ELM2 DOMAIN-CONTAINING PROTEIN"/>
    <property type="match status" value="1"/>
</dbReference>
<evidence type="ECO:0000313" key="9">
    <source>
        <dbReference type="Proteomes" id="UP000244803"/>
    </source>
</evidence>
<dbReference type="GO" id="GO:0042826">
    <property type="term" value="F:histone deacetylase binding"/>
    <property type="evidence" value="ECO:0007669"/>
    <property type="project" value="TreeGrafter"/>
</dbReference>
<dbReference type="InterPro" id="IPR040138">
    <property type="entry name" value="MIER/MTA"/>
</dbReference>
<name>A0A976QPZ2_THEOR</name>
<dbReference type="GO" id="GO:0003677">
    <property type="term" value="F:DNA binding"/>
    <property type="evidence" value="ECO:0007669"/>
    <property type="project" value="UniProtKB-KW"/>
</dbReference>
<organism evidence="8 9">
    <name type="scientific">Theileria orientalis</name>
    <dbReference type="NCBI Taxonomy" id="68886"/>
    <lineage>
        <taxon>Eukaryota</taxon>
        <taxon>Sar</taxon>
        <taxon>Alveolata</taxon>
        <taxon>Apicomplexa</taxon>
        <taxon>Aconoidasida</taxon>
        <taxon>Piroplasmida</taxon>
        <taxon>Theileriidae</taxon>
        <taxon>Theileria</taxon>
    </lineage>
</organism>
<feature type="domain" description="Myb-like" evidence="7">
    <location>
        <begin position="922"/>
        <end position="970"/>
    </location>
</feature>
<feature type="compositionally biased region" description="Basic and acidic residues" evidence="6">
    <location>
        <begin position="278"/>
        <end position="290"/>
    </location>
</feature>
<feature type="region of interest" description="Disordered" evidence="6">
    <location>
        <begin position="576"/>
        <end position="604"/>
    </location>
</feature>
<dbReference type="Gene3D" id="1.10.10.60">
    <property type="entry name" value="Homeodomain-like"/>
    <property type="match status" value="1"/>
</dbReference>
<feature type="region of interest" description="Disordered" evidence="6">
    <location>
        <begin position="745"/>
        <end position="782"/>
    </location>
</feature>
<keyword evidence="4" id="KW-0238">DNA-binding</keyword>
<dbReference type="GO" id="GO:0008270">
    <property type="term" value="F:zinc ion binding"/>
    <property type="evidence" value="ECO:0007669"/>
    <property type="project" value="UniProtKB-KW"/>
</dbReference>
<accession>A0A976QPZ2</accession>
<evidence type="ECO:0000313" key="8">
    <source>
        <dbReference type="EMBL" id="UKJ88297.2"/>
    </source>
</evidence>
<evidence type="ECO:0000256" key="6">
    <source>
        <dbReference type="SAM" id="MobiDB-lite"/>
    </source>
</evidence>
<gene>
    <name evidence="8" type="ORF">MACJ_000741</name>
</gene>
<feature type="compositionally biased region" description="Polar residues" evidence="6">
    <location>
        <begin position="751"/>
        <end position="762"/>
    </location>
</feature>
<dbReference type="FunFam" id="1.10.10.60:FF:000012">
    <property type="entry name" value="Metastasis-associated 1 family, member 3"/>
    <property type="match status" value="1"/>
</dbReference>
<protein>
    <submittedName>
        <fullName evidence="8">Metastasis-associated protein MTA2</fullName>
    </submittedName>
</protein>
<evidence type="ECO:0000256" key="1">
    <source>
        <dbReference type="ARBA" id="ARBA00022723"/>
    </source>
</evidence>
<evidence type="ECO:0000256" key="3">
    <source>
        <dbReference type="ARBA" id="ARBA00022833"/>
    </source>
</evidence>
<dbReference type="GO" id="GO:0005654">
    <property type="term" value="C:nucleoplasm"/>
    <property type="evidence" value="ECO:0007669"/>
    <property type="project" value="TreeGrafter"/>
</dbReference>
<proteinExistence type="predicted"/>
<keyword evidence="1" id="KW-0479">Metal-binding</keyword>
<evidence type="ECO:0000256" key="2">
    <source>
        <dbReference type="ARBA" id="ARBA00022771"/>
    </source>
</evidence>
<dbReference type="SMART" id="SM00717">
    <property type="entry name" value="SANT"/>
    <property type="match status" value="1"/>
</dbReference>
<evidence type="ECO:0000259" key="7">
    <source>
        <dbReference type="SMART" id="SM00717"/>
    </source>
</evidence>
<feature type="compositionally biased region" description="Polar residues" evidence="6">
    <location>
        <begin position="169"/>
        <end position="182"/>
    </location>
</feature>
<dbReference type="InterPro" id="IPR009057">
    <property type="entry name" value="Homeodomain-like_sf"/>
</dbReference>
<dbReference type="GO" id="GO:0003714">
    <property type="term" value="F:transcription corepressor activity"/>
    <property type="evidence" value="ECO:0007669"/>
    <property type="project" value="TreeGrafter"/>
</dbReference>
<keyword evidence="5" id="KW-0539">Nucleus</keyword>
<dbReference type="OrthoDB" id="2193595at2759"/>
<feature type="region of interest" description="Disordered" evidence="6">
    <location>
        <begin position="107"/>
        <end position="335"/>
    </location>
</feature>
<evidence type="ECO:0000256" key="5">
    <source>
        <dbReference type="ARBA" id="ARBA00023242"/>
    </source>
</evidence>
<dbReference type="PANTHER" id="PTHR10865">
    <property type="entry name" value="METASTASIS-ASSOCIATED PROTEIN AND MESODERM INDUCTION EARLY RESPONSE PROTEIN"/>
    <property type="match status" value="1"/>
</dbReference>
<sequence>MNGRPASQDHVYDRNNDANSYAYYTGRNYVEYGEKPRGRLKDPYIPEYDPRNFKYIETKPNSTNGCYRYDANDSNGIYSNNSTSVNYQPRYRELPYRRKESHRIYSHPYNAPMANPQETRQQNWSGKQQPLSKQSQSIRQNNDNVSRTAKGESKIQPTKSTDNQKNHSQHAVKQNTVSTKVNPTHPDKSKTNMTNITKIPTKPDESPSIASNTKAGDGNKKPSETENKTPKEAKATSEKSNNTGLKKVNKIRNLTVKSKESSIIQKVESKRKSRRINKVADEEREDDKVVSKKRTKRKTLASPRVLRIRKGTDESSGNESPKGKLGTNEVQESKNRKEIELPNKCVNVSGNISTSDTNVVITRRNNTTNGSSTSTENMEAYLSTEAKKCSTDSEEYITPRSVGFSEKNTQLSESRRHLQAVKKGTKRRSQKKTNKIADIINLNRKITRNTQSFYESQLKMAIELSMKECGPKENSCENRVEKENKGQDYKHREYNGCGNRGERVSPQKVYFSNEGGNNLEMEEVYVTREKNGCEKRHHGYEKKEYVDLPTVKSDSDSDYDDKKPKRKVQKVIQKVSTERKTKVTKGVQSKRGTKTRKKPDASDDIVGVNLNMNTRGAVSGSLRGNGNIFANMDATTTRASGLLLQGGLEAFMTEEFVNNAMSLGILTNESVLPASDESLMSAVNQFRSEKMENVSDQVLMQMKMKAFEEFLTLSEKLYCGRPLVDDYTAYPFNAHYSRQEMLNTKDKDSDCSTNYSNSTEDVSSTKDSSSGSIKDIGISSNRDTGMATNKEYVVKSRGAGNQQSKLGTTTIKDYAIQVGKDMNLGFGNDFVMGASREIVMSPGGELGLSHQGKESVTIPRKELRMMTKDTQGMATRDGFQNTSREGKNEKEDELFRFNCSKLDLMYRVSFNILKSSHRQPEVIDLWGPKELVLFELALFKYGKEFHEIQKDIPTKSVKEIVDMYYMWKKTTRYKLWKANRYY</sequence>
<dbReference type="InterPro" id="IPR001005">
    <property type="entry name" value="SANT/Myb"/>
</dbReference>
<dbReference type="Proteomes" id="UP000244803">
    <property type="component" value="Chromosome 1"/>
</dbReference>
<reference evidence="8" key="1">
    <citation type="submission" date="2022-07" db="EMBL/GenBank/DDBJ databases">
        <title>Evaluation of T. orientalis genome assembly methods using nanopore sequencing and analysis of variation between genomes.</title>
        <authorList>
            <person name="Yam J."/>
            <person name="Micallef M.L."/>
            <person name="Liu M."/>
            <person name="Djordjevic S.P."/>
            <person name="Bogema D.R."/>
            <person name="Jenkins C."/>
        </authorList>
    </citation>
    <scope>NUCLEOTIDE SEQUENCE</scope>
    <source>
        <strain evidence="8">Fish Creek</strain>
    </source>
</reference>
<feature type="compositionally biased region" description="Basic and acidic residues" evidence="6">
    <location>
        <begin position="217"/>
        <end position="237"/>
    </location>
</feature>
<evidence type="ECO:0000256" key="4">
    <source>
        <dbReference type="ARBA" id="ARBA00023125"/>
    </source>
</evidence>